<name>A0A5B9WEF8_9BACT</name>
<dbReference type="SUPFAM" id="SSF50156">
    <property type="entry name" value="PDZ domain-like"/>
    <property type="match status" value="1"/>
</dbReference>
<proteinExistence type="predicted"/>
<dbReference type="Pfam" id="PF17820">
    <property type="entry name" value="PDZ_6"/>
    <property type="match status" value="1"/>
</dbReference>
<dbReference type="EMBL" id="CP042997">
    <property type="protein sequence ID" value="QEH38962.1"/>
    <property type="molecule type" value="Genomic_DNA"/>
</dbReference>
<gene>
    <name evidence="3" type="ORF">OJF2_75720</name>
</gene>
<dbReference type="InterPro" id="IPR036034">
    <property type="entry name" value="PDZ_sf"/>
</dbReference>
<dbReference type="SMART" id="SM00228">
    <property type="entry name" value="PDZ"/>
    <property type="match status" value="1"/>
</dbReference>
<evidence type="ECO:0000256" key="1">
    <source>
        <dbReference type="SAM" id="SignalP"/>
    </source>
</evidence>
<feature type="signal peptide" evidence="1">
    <location>
        <begin position="1"/>
        <end position="20"/>
    </location>
</feature>
<reference evidence="3 4" key="1">
    <citation type="submission" date="2019-08" db="EMBL/GenBank/DDBJ databases">
        <title>Deep-cultivation of Planctomycetes and their phenomic and genomic characterization uncovers novel biology.</title>
        <authorList>
            <person name="Wiegand S."/>
            <person name="Jogler M."/>
            <person name="Boedeker C."/>
            <person name="Pinto D."/>
            <person name="Vollmers J."/>
            <person name="Rivas-Marin E."/>
            <person name="Kohn T."/>
            <person name="Peeters S.H."/>
            <person name="Heuer A."/>
            <person name="Rast P."/>
            <person name="Oberbeckmann S."/>
            <person name="Bunk B."/>
            <person name="Jeske O."/>
            <person name="Meyerdierks A."/>
            <person name="Storesund J.E."/>
            <person name="Kallscheuer N."/>
            <person name="Luecker S."/>
            <person name="Lage O.M."/>
            <person name="Pohl T."/>
            <person name="Merkel B.J."/>
            <person name="Hornburger P."/>
            <person name="Mueller R.-W."/>
            <person name="Bruemmer F."/>
            <person name="Labrenz M."/>
            <person name="Spormann A.M."/>
            <person name="Op den Camp H."/>
            <person name="Overmann J."/>
            <person name="Amann R."/>
            <person name="Jetten M.S.M."/>
            <person name="Mascher T."/>
            <person name="Medema M.H."/>
            <person name="Devos D.P."/>
            <person name="Kaster A.-K."/>
            <person name="Ovreas L."/>
            <person name="Rohde M."/>
            <person name="Galperin M.Y."/>
            <person name="Jogler C."/>
        </authorList>
    </citation>
    <scope>NUCLEOTIDE SEQUENCE [LARGE SCALE GENOMIC DNA]</scope>
    <source>
        <strain evidence="3 4">OJF2</strain>
    </source>
</reference>
<keyword evidence="1" id="KW-0732">Signal</keyword>
<evidence type="ECO:0000259" key="2">
    <source>
        <dbReference type="PROSITE" id="PS50106"/>
    </source>
</evidence>
<feature type="chain" id="PRO_5023037763" description="PDZ domain-containing protein" evidence="1">
    <location>
        <begin position="21"/>
        <end position="268"/>
    </location>
</feature>
<dbReference type="Proteomes" id="UP000324233">
    <property type="component" value="Chromosome"/>
</dbReference>
<evidence type="ECO:0000313" key="3">
    <source>
        <dbReference type="EMBL" id="QEH38962.1"/>
    </source>
</evidence>
<dbReference type="RefSeq" id="WP_210420326.1">
    <property type="nucleotide sequence ID" value="NZ_CP042997.1"/>
</dbReference>
<dbReference type="InterPro" id="IPR041489">
    <property type="entry name" value="PDZ_6"/>
</dbReference>
<sequence precursor="true">MSVRRVLMACGLVTIGCSFAGERVHAQTLADTPAGPSLAPSVRPGLVPPGTTHWLGLVDSRTVELRPAGPWSMPAVEVLGVWPGSPAAVAGIEAGDVILAADGRRTRTPDDLRRALAASDSLLELTIIDVRTGFSTPVSVRLVPAVPAPPVPWPQPGPWPQPAPTTVLGVLRKSPAGAKPAAGSRPPQSYQVLDVSGWTWTLDFQRRPDLKPIAERLIGRPVLATGHDRPRPGPGVPEARILVLTDLRPARGAGAMAEGRDGPRAGDR</sequence>
<dbReference type="AlphaFoldDB" id="A0A5B9WEF8"/>
<dbReference type="Gene3D" id="2.30.42.10">
    <property type="match status" value="1"/>
</dbReference>
<dbReference type="KEGG" id="agv:OJF2_75720"/>
<dbReference type="PROSITE" id="PS51257">
    <property type="entry name" value="PROKAR_LIPOPROTEIN"/>
    <property type="match status" value="1"/>
</dbReference>
<dbReference type="PROSITE" id="PS50106">
    <property type="entry name" value="PDZ"/>
    <property type="match status" value="1"/>
</dbReference>
<keyword evidence="4" id="KW-1185">Reference proteome</keyword>
<feature type="domain" description="PDZ" evidence="2">
    <location>
        <begin position="76"/>
        <end position="131"/>
    </location>
</feature>
<evidence type="ECO:0000313" key="4">
    <source>
        <dbReference type="Proteomes" id="UP000324233"/>
    </source>
</evidence>
<accession>A0A5B9WEF8</accession>
<dbReference type="InterPro" id="IPR001478">
    <property type="entry name" value="PDZ"/>
</dbReference>
<protein>
    <recommendedName>
        <fullName evidence="2">PDZ domain-containing protein</fullName>
    </recommendedName>
</protein>
<organism evidence="3 4">
    <name type="scientific">Aquisphaera giovannonii</name>
    <dbReference type="NCBI Taxonomy" id="406548"/>
    <lineage>
        <taxon>Bacteria</taxon>
        <taxon>Pseudomonadati</taxon>
        <taxon>Planctomycetota</taxon>
        <taxon>Planctomycetia</taxon>
        <taxon>Isosphaerales</taxon>
        <taxon>Isosphaeraceae</taxon>
        <taxon>Aquisphaera</taxon>
    </lineage>
</organism>